<dbReference type="GO" id="GO:0098003">
    <property type="term" value="P:viral tail assembly"/>
    <property type="evidence" value="ECO:0007669"/>
    <property type="project" value="UniProtKB-KW"/>
</dbReference>
<dbReference type="InterPro" id="IPR053058">
    <property type="entry name" value="Mulikevirus_tape_measure"/>
</dbReference>
<protein>
    <submittedName>
        <fullName evidence="6">Tail tape measure protein</fullName>
    </submittedName>
</protein>
<evidence type="ECO:0000256" key="1">
    <source>
        <dbReference type="ARBA" id="ARBA00022465"/>
    </source>
</evidence>
<feature type="domain" description="Tape measure protein N-terminal" evidence="5">
    <location>
        <begin position="140"/>
        <end position="318"/>
    </location>
</feature>
<keyword evidence="4" id="KW-1133">Transmembrane helix</keyword>
<evidence type="ECO:0000256" key="3">
    <source>
        <dbReference type="SAM" id="MobiDB-lite"/>
    </source>
</evidence>
<dbReference type="PANTHER" id="PTHR38812">
    <property type="entry name" value="MU-LIKE PROPHAGE FLUMU PROTEIN GP42"/>
    <property type="match status" value="1"/>
</dbReference>
<feature type="transmembrane region" description="Helical" evidence="4">
    <location>
        <begin position="405"/>
        <end position="423"/>
    </location>
</feature>
<dbReference type="NCBIfam" id="TIGR02675">
    <property type="entry name" value="tape_meas_nterm"/>
    <property type="match status" value="1"/>
</dbReference>
<feature type="transmembrane region" description="Helical" evidence="4">
    <location>
        <begin position="429"/>
        <end position="456"/>
    </location>
</feature>
<feature type="coiled-coil region" evidence="2">
    <location>
        <begin position="565"/>
        <end position="653"/>
    </location>
</feature>
<evidence type="ECO:0000256" key="2">
    <source>
        <dbReference type="SAM" id="Coils"/>
    </source>
</evidence>
<dbReference type="Pfam" id="PF20155">
    <property type="entry name" value="TMP_3"/>
    <property type="match status" value="1"/>
</dbReference>
<organism evidence="6">
    <name type="scientific">Siphoviridae sp. ct8wU2</name>
    <dbReference type="NCBI Taxonomy" id="2827791"/>
    <lineage>
        <taxon>Viruses</taxon>
        <taxon>Duplodnaviria</taxon>
        <taxon>Heunggongvirae</taxon>
        <taxon>Uroviricota</taxon>
        <taxon>Caudoviricetes</taxon>
    </lineage>
</organism>
<feature type="region of interest" description="Disordered" evidence="3">
    <location>
        <begin position="542"/>
        <end position="562"/>
    </location>
</feature>
<dbReference type="PANTHER" id="PTHR38812:SF2">
    <property type="entry name" value="MU-LIKE PROPHAGE FLUMU PROTEIN GP42"/>
    <property type="match status" value="1"/>
</dbReference>
<evidence type="ECO:0000256" key="4">
    <source>
        <dbReference type="SAM" id="Phobius"/>
    </source>
</evidence>
<sequence length="968" mass="102940">MANKEISVKITADSKQAEQGFSRTAAAVEAAGEAAGRMSAKMSKSTAILTDIAKMFQQLNSDVKAMRKSLDSIDSKNVRRVGDDLETVSKQSKKATSGIKGFADKCNKMTGALSAIAAVQLGNVFTGMAGGILNMGIASVQAAAQMRQYEIAFQTMLKSAEAGTQMLRDLQQFAAETPFDVPGVVSAGQQLMAFGFKAEEIIPMLTNLGDAASGLGLGTEGVSRLAYALGQMQTSGKLNAQDMMQLTSAGISAWDMLAQAAGKTVAEMKDLCSKGAIDSKAAVQTIVAGMNDQFGGMMAKTSDEVSGLLANIEETAGNTSAAVGKYLTEAFNIKGILKDVSDRLGEFQKKMQTATEQGKSLGDVIKECVPAPVIAAIGAFAAVLAVVSVAAVVALGAVLGLTASMVAIGAAIGAAIALIITYWDEIVDAVNIAVQAILDTVVIIGTAVTEVILGVVRWIIGTIGDMWANITGNQDNWFSKFSSMLGDAIKEVEDFAKKAIDWFGRVFAAKKAVVDTRNADAELAQIQEDYKIYEEGKKTTKKTDSGKLFQNPDKGNLGSGRSSALKQENIALKALQDENKINQERRKIENEYVRLKLKKEKDLFEAQNAIAKKYGTDAQKYQIQLNEIEFNKKQELQEEELAYTEQILAAENALKEAQLRGASQKELDMLNEKLALLKKTHQYTIDNINQSAAANTESAKFDYSNKQISWKADYNASDAVGKMTMKNDKWKEEATESVTNSPFLDDKLKLEALTAINQKYDEQQQKINTISKIQQTSNQLAKDFSGAITDWITGAQSFGDAMKNILQQLIAQLIQAAIYATIVAACTGGGGGFAARWKGAFGKAFASGGSVAGPGTGTSDSVPAMLSNGEYVLNAQAVDRLGVPFLNGLNTGRLRGFASGGLVGSGGAYNRPASVGSSSSSTSNSITLNVSALDASSFADFLARGGMQVLKQATLDDNRNFNAAFDTF</sequence>
<proteinExistence type="predicted"/>
<keyword evidence="1" id="KW-1245">Viral tail assembly</keyword>
<name>A0A8S5SYY5_9CAUD</name>
<accession>A0A8S5SYY5</accession>
<keyword evidence="4" id="KW-0472">Membrane</keyword>
<feature type="transmembrane region" description="Helical" evidence="4">
    <location>
        <begin position="373"/>
        <end position="398"/>
    </location>
</feature>
<evidence type="ECO:0000313" key="6">
    <source>
        <dbReference type="EMBL" id="DAF55746.1"/>
    </source>
</evidence>
<keyword evidence="1" id="KW-1188">Viral release from host cell</keyword>
<keyword evidence="4" id="KW-0812">Transmembrane</keyword>
<dbReference type="InterPro" id="IPR013491">
    <property type="entry name" value="Tape_meas_N"/>
</dbReference>
<dbReference type="EMBL" id="BK032699">
    <property type="protein sequence ID" value="DAF55746.1"/>
    <property type="molecule type" value="Genomic_DNA"/>
</dbReference>
<keyword evidence="2" id="KW-0175">Coiled coil</keyword>
<evidence type="ECO:0000259" key="5">
    <source>
        <dbReference type="Pfam" id="PF20155"/>
    </source>
</evidence>
<reference evidence="6" key="1">
    <citation type="journal article" date="2021" name="Proc. Natl. Acad. Sci. U.S.A.">
        <title>A Catalog of Tens of Thousands of Viruses from Human Metagenomes Reveals Hidden Associations with Chronic Diseases.</title>
        <authorList>
            <person name="Tisza M.J."/>
            <person name="Buck C.B."/>
        </authorList>
    </citation>
    <scope>NUCLEOTIDE SEQUENCE</scope>
    <source>
        <strain evidence="6">Ct8wU2</strain>
    </source>
</reference>